<feature type="domain" description="Glycosyl transferase family 1" evidence="1">
    <location>
        <begin position="188"/>
        <end position="348"/>
    </location>
</feature>
<sequence>MGTTAACVIGFRGELIKDLVARGHEVYAFALDYNQDSSARVSKLGAVPVNYVFSRAGLNPIGDFLNTLRLKRQFRRLGPDVVLTYFAKPVIFGTIAARLAGVRRVVGMLEGLGYVFTDDPAGESLKDRLLRHVQVTLYRFSLPLLERLIFLNRDDPKDLVERYGLRVKESTVLGGIGLDLDRFNYSAPETNPVTFLFVGRLLREKGINEYVEAARLTKERFPETRFLVLGGLDEENPGGLSKKELMLLVERNVVEYPGYVEDVPEWIRQASVFVLPSYREGLPRSTQEAMAMGRAVITTDVPGCRETVESHDNGILVPAGDVQSLADAMAHFIENPDLVVSMGREGRRIAEERYDVRCVNSSLIAFLEGPQSANALKNSV</sequence>
<dbReference type="Gene3D" id="3.40.50.2000">
    <property type="entry name" value="Glycogen Phosphorylase B"/>
    <property type="match status" value="2"/>
</dbReference>
<feature type="domain" description="Glycosyltransferase subfamily 4-like N-terminal" evidence="2">
    <location>
        <begin position="14"/>
        <end position="168"/>
    </location>
</feature>
<evidence type="ECO:0000313" key="3">
    <source>
        <dbReference type="EMBL" id="XAF52689.1"/>
    </source>
</evidence>
<dbReference type="EMBL" id="CP152380">
    <property type="protein sequence ID" value="XAF52689.1"/>
    <property type="molecule type" value="Genomic_DNA"/>
</dbReference>
<organism evidence="3 4">
    <name type="scientific">Marinobacter alkaliphilus</name>
    <dbReference type="NCBI Taxonomy" id="254719"/>
    <lineage>
        <taxon>Bacteria</taxon>
        <taxon>Pseudomonadati</taxon>
        <taxon>Pseudomonadota</taxon>
        <taxon>Gammaproteobacteria</taxon>
        <taxon>Pseudomonadales</taxon>
        <taxon>Marinobacteraceae</taxon>
        <taxon>Marinobacter</taxon>
    </lineage>
</organism>
<dbReference type="RefSeq" id="WP_342630736.1">
    <property type="nucleotide sequence ID" value="NZ_CP152380.1"/>
</dbReference>
<evidence type="ECO:0000313" key="4">
    <source>
        <dbReference type="Proteomes" id="UP001445268"/>
    </source>
</evidence>
<dbReference type="Pfam" id="PF13439">
    <property type="entry name" value="Glyco_transf_4"/>
    <property type="match status" value="1"/>
</dbReference>
<dbReference type="PANTHER" id="PTHR12526">
    <property type="entry name" value="GLYCOSYLTRANSFERASE"/>
    <property type="match status" value="1"/>
</dbReference>
<protein>
    <submittedName>
        <fullName evidence="3">Glycosyltransferase family 4 protein</fullName>
    </submittedName>
</protein>
<dbReference type="Proteomes" id="UP001445268">
    <property type="component" value="Chromosome"/>
</dbReference>
<gene>
    <name evidence="3" type="ORF">AAGT77_12280</name>
</gene>
<dbReference type="SUPFAM" id="SSF53756">
    <property type="entry name" value="UDP-Glycosyltransferase/glycogen phosphorylase"/>
    <property type="match status" value="1"/>
</dbReference>
<keyword evidence="4" id="KW-1185">Reference proteome</keyword>
<reference evidence="3 4" key="1">
    <citation type="submission" date="2024-04" db="EMBL/GenBank/DDBJ databases">
        <title>Marinobacter sp. SBY-1.</title>
        <authorList>
            <person name="Pan C."/>
        </authorList>
    </citation>
    <scope>NUCLEOTIDE SEQUENCE [LARGE SCALE GENOMIC DNA]</scope>
    <source>
        <strain evidence="3 4">SBY-1</strain>
    </source>
</reference>
<evidence type="ECO:0000259" key="1">
    <source>
        <dbReference type="Pfam" id="PF00534"/>
    </source>
</evidence>
<accession>A0ABZ3DZ65</accession>
<proteinExistence type="predicted"/>
<dbReference type="PANTHER" id="PTHR12526:SF638">
    <property type="entry name" value="SPORE COAT PROTEIN SA"/>
    <property type="match status" value="1"/>
</dbReference>
<dbReference type="Pfam" id="PF00534">
    <property type="entry name" value="Glycos_transf_1"/>
    <property type="match status" value="1"/>
</dbReference>
<evidence type="ECO:0000259" key="2">
    <source>
        <dbReference type="Pfam" id="PF13439"/>
    </source>
</evidence>
<dbReference type="CDD" id="cd03808">
    <property type="entry name" value="GT4_CapM-like"/>
    <property type="match status" value="1"/>
</dbReference>
<name>A0ABZ3DZ65_9GAMM</name>
<dbReference type="InterPro" id="IPR001296">
    <property type="entry name" value="Glyco_trans_1"/>
</dbReference>
<dbReference type="InterPro" id="IPR028098">
    <property type="entry name" value="Glyco_trans_4-like_N"/>
</dbReference>